<comment type="caution">
    <text evidence="2">The sequence shown here is derived from an EMBL/GenBank/DDBJ whole genome shotgun (WGS) entry which is preliminary data.</text>
</comment>
<dbReference type="OrthoDB" id="411991at2759"/>
<reference evidence="2 3" key="1">
    <citation type="submission" date="2020-06" db="EMBL/GenBank/DDBJ databases">
        <title>Transcriptomic and genomic resources for Thalictrum thalictroides and T. hernandezii: Facilitating candidate gene discovery in an emerging model plant lineage.</title>
        <authorList>
            <person name="Arias T."/>
            <person name="Riano-Pachon D.M."/>
            <person name="Di Stilio V.S."/>
        </authorList>
    </citation>
    <scope>NUCLEOTIDE SEQUENCE [LARGE SCALE GENOMIC DNA]</scope>
    <source>
        <strain evidence="3">cv. WT478/WT964</strain>
        <tissue evidence="2">Leaves</tissue>
    </source>
</reference>
<sequence length="76" mass="8731">MSVDAMIPSSPAKSQLDEQQKRIPHLLQCKPLYEQEINLLAEVDIQEVSWHQHKHILAFISGPNQVTVHEFELKTS</sequence>
<gene>
    <name evidence="2" type="ORF">FRX31_033635</name>
</gene>
<evidence type="ECO:0000313" key="2">
    <source>
        <dbReference type="EMBL" id="KAF5176777.1"/>
    </source>
</evidence>
<organism evidence="2 3">
    <name type="scientific">Thalictrum thalictroides</name>
    <name type="common">Rue-anemone</name>
    <name type="synonym">Anemone thalictroides</name>
    <dbReference type="NCBI Taxonomy" id="46969"/>
    <lineage>
        <taxon>Eukaryota</taxon>
        <taxon>Viridiplantae</taxon>
        <taxon>Streptophyta</taxon>
        <taxon>Embryophyta</taxon>
        <taxon>Tracheophyta</taxon>
        <taxon>Spermatophyta</taxon>
        <taxon>Magnoliopsida</taxon>
        <taxon>Ranunculales</taxon>
        <taxon>Ranunculaceae</taxon>
        <taxon>Thalictroideae</taxon>
        <taxon>Thalictrum</taxon>
    </lineage>
</organism>
<name>A0A7J6UW01_THATH</name>
<evidence type="ECO:0000313" key="3">
    <source>
        <dbReference type="Proteomes" id="UP000554482"/>
    </source>
</evidence>
<evidence type="ECO:0000256" key="1">
    <source>
        <dbReference type="SAM" id="MobiDB-lite"/>
    </source>
</evidence>
<keyword evidence="3" id="KW-1185">Reference proteome</keyword>
<dbReference type="Proteomes" id="UP000554482">
    <property type="component" value="Unassembled WGS sequence"/>
</dbReference>
<dbReference type="EMBL" id="JABWDY010042257">
    <property type="protein sequence ID" value="KAF5176777.1"/>
    <property type="molecule type" value="Genomic_DNA"/>
</dbReference>
<proteinExistence type="predicted"/>
<dbReference type="AlphaFoldDB" id="A0A7J6UW01"/>
<feature type="region of interest" description="Disordered" evidence="1">
    <location>
        <begin position="1"/>
        <end position="20"/>
    </location>
</feature>
<accession>A0A7J6UW01</accession>
<protein>
    <submittedName>
        <fullName evidence="2">Uncharacterized protein</fullName>
    </submittedName>
</protein>